<dbReference type="CDD" id="cd03221">
    <property type="entry name" value="ABCF_EF-3"/>
    <property type="match status" value="2"/>
</dbReference>
<dbReference type="InterPro" id="IPR032781">
    <property type="entry name" value="ABC_tran_Xtn"/>
</dbReference>
<name>A0A8J8PH12_9ARCH</name>
<dbReference type="PROSITE" id="PS50893">
    <property type="entry name" value="ABC_TRANSPORTER_2"/>
    <property type="match status" value="2"/>
</dbReference>
<sequence>MLVRADGVTKSFGPKELLKNISMQIDDNDRIGLVGPNGCGKTTFLKMITGDDVPDSGELVIKTNKIVYLSQFPSFDNDTTVEDALNVDSDEVQNKRMLELENIMASGELPRGADWNDISMEYARLQEEALRQNKSDAERALDHLKTFGIEDRVSGKMNELSGGERAKVMIAKVLSRAEKADLIILDEPTNHLDIDAVEWLEGYIADFKGAVLIVSHDRYFLDRTVTQILEIDGSKMKHYLGNYSQFVDKKALEIERQEKEFQRNSKERDRQAKIAEEQHRMQWFSSTHKTRMKMLERMEVTEAPDKKKDLTLDIDSADKSGKNVVMARKMRVMRGKKILFEDIEFDINRGDKIGLFGPNGSGKSSLVKALMGDIPFRGDLWIAPGAKIGYFEQGHDHLNPEMTSYEQIDDYLEGEARSRARSCLYRLQMTKKDAERPIKTLSGGERARLSLAMLLSMNLNFLVLDEPTNHLDIMARHAVETALAEYKGTFLVVSHDRYLLDSVCSKVAELKDGTFTMFNGSYSQFKGVRKGRDVVEEAEVYKVVSSFTEWNSRKKFSKGDRIVVAPSEKANYQWAIDNGKLKRIPGKERKIITK</sequence>
<dbReference type="AlphaFoldDB" id="A0A8J8PH12"/>
<dbReference type="PANTHER" id="PTHR19211:SF100">
    <property type="entry name" value="RIBOSOME PROTECTION PROTEIN VMLR"/>
    <property type="match status" value="1"/>
</dbReference>
<comment type="caution">
    <text evidence="5">The sequence shown here is derived from an EMBL/GenBank/DDBJ whole genome shotgun (WGS) entry which is preliminary data.</text>
</comment>
<proteinExistence type="predicted"/>
<evidence type="ECO:0000313" key="5">
    <source>
        <dbReference type="EMBL" id="TQS84487.1"/>
    </source>
</evidence>
<dbReference type="GO" id="GO:0016887">
    <property type="term" value="F:ATP hydrolysis activity"/>
    <property type="evidence" value="ECO:0007669"/>
    <property type="project" value="InterPro"/>
</dbReference>
<protein>
    <recommendedName>
        <fullName evidence="4">ABC transporter domain-containing protein</fullName>
    </recommendedName>
</protein>
<dbReference type="InterPro" id="IPR027417">
    <property type="entry name" value="P-loop_NTPase"/>
</dbReference>
<accession>A0A8J8PH12</accession>
<dbReference type="RefSeq" id="WP_020448977.1">
    <property type="nucleotide sequence ID" value="NZ_CAYAXV010000011.1"/>
</dbReference>
<evidence type="ECO:0000256" key="3">
    <source>
        <dbReference type="ARBA" id="ARBA00022840"/>
    </source>
</evidence>
<keyword evidence="1" id="KW-0677">Repeat</keyword>
<keyword evidence="2" id="KW-0547">Nucleotide-binding</keyword>
<evidence type="ECO:0000256" key="2">
    <source>
        <dbReference type="ARBA" id="ARBA00022741"/>
    </source>
</evidence>
<feature type="domain" description="ABC transporter" evidence="4">
    <location>
        <begin position="325"/>
        <end position="537"/>
    </location>
</feature>
<dbReference type="InterPro" id="IPR017871">
    <property type="entry name" value="ABC_transporter-like_CS"/>
</dbReference>
<dbReference type="SMART" id="SM00382">
    <property type="entry name" value="AAA"/>
    <property type="match status" value="2"/>
</dbReference>
<evidence type="ECO:0000313" key="6">
    <source>
        <dbReference type="Proteomes" id="UP000752814"/>
    </source>
</evidence>
<feature type="domain" description="ABC transporter" evidence="4">
    <location>
        <begin position="3"/>
        <end position="259"/>
    </location>
</feature>
<dbReference type="InterPro" id="IPR050611">
    <property type="entry name" value="ABCF"/>
</dbReference>
<dbReference type="PANTHER" id="PTHR19211">
    <property type="entry name" value="ATP-BINDING TRANSPORT PROTEIN-RELATED"/>
    <property type="match status" value="1"/>
</dbReference>
<keyword evidence="3" id="KW-0067">ATP-binding</keyword>
<reference evidence="5" key="1">
    <citation type="submission" date="2016-03" db="EMBL/GenBank/DDBJ databases">
        <authorList>
            <person name="Borrel G."/>
            <person name="Mccann A."/>
            <person name="O'Toole P.W."/>
        </authorList>
    </citation>
    <scope>NUCLEOTIDE SEQUENCE</scope>
    <source>
        <strain evidence="5">183</strain>
    </source>
</reference>
<evidence type="ECO:0000259" key="4">
    <source>
        <dbReference type="PROSITE" id="PS50893"/>
    </source>
</evidence>
<dbReference type="EMBL" id="LVVT01000001">
    <property type="protein sequence ID" value="TQS84487.1"/>
    <property type="molecule type" value="Genomic_DNA"/>
</dbReference>
<dbReference type="SUPFAM" id="SSF52540">
    <property type="entry name" value="P-loop containing nucleoside triphosphate hydrolases"/>
    <property type="match status" value="2"/>
</dbReference>
<gene>
    <name evidence="5" type="ORF">A3207_00105</name>
</gene>
<dbReference type="Gene3D" id="3.40.50.300">
    <property type="entry name" value="P-loop containing nucleotide triphosphate hydrolases"/>
    <property type="match status" value="2"/>
</dbReference>
<dbReference type="InterPro" id="IPR003593">
    <property type="entry name" value="AAA+_ATPase"/>
</dbReference>
<dbReference type="Pfam" id="PF00005">
    <property type="entry name" value="ABC_tran"/>
    <property type="match status" value="2"/>
</dbReference>
<organism evidence="5 6">
    <name type="scientific">Candidatus Methanomassiliicoccus intestinalis</name>
    <dbReference type="NCBI Taxonomy" id="1406512"/>
    <lineage>
        <taxon>Archaea</taxon>
        <taxon>Methanobacteriati</taxon>
        <taxon>Thermoplasmatota</taxon>
        <taxon>Thermoplasmata</taxon>
        <taxon>Methanomassiliicoccales</taxon>
        <taxon>Methanomassiliicoccaceae</taxon>
        <taxon>Methanomassiliicoccus</taxon>
    </lineage>
</organism>
<dbReference type="GeneID" id="41323508"/>
<dbReference type="Proteomes" id="UP000752814">
    <property type="component" value="Unassembled WGS sequence"/>
</dbReference>
<dbReference type="PROSITE" id="PS00211">
    <property type="entry name" value="ABC_TRANSPORTER_1"/>
    <property type="match status" value="2"/>
</dbReference>
<dbReference type="FunFam" id="3.40.50.300:FF:000011">
    <property type="entry name" value="Putative ABC transporter ATP-binding component"/>
    <property type="match status" value="1"/>
</dbReference>
<dbReference type="Pfam" id="PF12848">
    <property type="entry name" value="ABC_tran_Xtn"/>
    <property type="match status" value="1"/>
</dbReference>
<dbReference type="InterPro" id="IPR003439">
    <property type="entry name" value="ABC_transporter-like_ATP-bd"/>
</dbReference>
<evidence type="ECO:0000256" key="1">
    <source>
        <dbReference type="ARBA" id="ARBA00022737"/>
    </source>
</evidence>
<dbReference type="GO" id="GO:0005524">
    <property type="term" value="F:ATP binding"/>
    <property type="evidence" value="ECO:0007669"/>
    <property type="project" value="UniProtKB-KW"/>
</dbReference>
<dbReference type="OMA" id="ARLVLCM"/>